<dbReference type="Gene3D" id="3.20.20.190">
    <property type="entry name" value="Phosphatidylinositol (PI) phosphodiesterase"/>
    <property type="match status" value="2"/>
</dbReference>
<dbReference type="PROSITE" id="PS50008">
    <property type="entry name" value="PIPLC_Y_DOMAIN"/>
    <property type="match status" value="1"/>
</dbReference>
<dbReference type="EMBL" id="JAUEPO010000001">
    <property type="protein sequence ID" value="KAK3336176.1"/>
    <property type="molecule type" value="Genomic_DNA"/>
</dbReference>
<dbReference type="InterPro" id="IPR035892">
    <property type="entry name" value="C2_domain_sf"/>
</dbReference>
<dbReference type="GO" id="GO:0016042">
    <property type="term" value="P:lipid catabolic process"/>
    <property type="evidence" value="ECO:0007669"/>
    <property type="project" value="UniProtKB-KW"/>
</dbReference>
<dbReference type="InterPro" id="IPR001711">
    <property type="entry name" value="PLipase_C_Pinositol-sp_Y"/>
</dbReference>
<keyword evidence="5" id="KW-0807">Transducer</keyword>
<evidence type="ECO:0000256" key="6">
    <source>
        <dbReference type="ARBA" id="ARBA00059664"/>
    </source>
</evidence>
<dbReference type="SMART" id="SM00148">
    <property type="entry name" value="PLCXc"/>
    <property type="match status" value="1"/>
</dbReference>
<dbReference type="CDD" id="cd00275">
    <property type="entry name" value="C2_PLC_like"/>
    <property type="match status" value="1"/>
</dbReference>
<gene>
    <name evidence="10" type="ORF">B0T19DRAFT_453473</name>
</gene>
<dbReference type="InterPro" id="IPR000008">
    <property type="entry name" value="C2_dom"/>
</dbReference>
<comment type="catalytic activity">
    <reaction evidence="1 7">
        <text>a 1,2-diacyl-sn-glycero-3-phospho-(1D-myo-inositol-4,5-bisphosphate) + H2O = 1D-myo-inositol 1,4,5-trisphosphate + a 1,2-diacyl-sn-glycerol + H(+)</text>
        <dbReference type="Rhea" id="RHEA:33179"/>
        <dbReference type="ChEBI" id="CHEBI:15377"/>
        <dbReference type="ChEBI" id="CHEBI:15378"/>
        <dbReference type="ChEBI" id="CHEBI:17815"/>
        <dbReference type="ChEBI" id="CHEBI:58456"/>
        <dbReference type="ChEBI" id="CHEBI:203600"/>
        <dbReference type="EC" id="3.1.4.11"/>
    </reaction>
</comment>
<dbReference type="Gene3D" id="2.60.40.150">
    <property type="entry name" value="C2 domain"/>
    <property type="match status" value="1"/>
</dbReference>
<dbReference type="GO" id="GO:0048015">
    <property type="term" value="P:phosphatidylinositol-mediated signaling"/>
    <property type="evidence" value="ECO:0007669"/>
    <property type="project" value="TreeGrafter"/>
</dbReference>
<evidence type="ECO:0000256" key="3">
    <source>
        <dbReference type="ARBA" id="ARBA00022963"/>
    </source>
</evidence>
<dbReference type="InterPro" id="IPR000909">
    <property type="entry name" value="PLipase_C_PInositol-sp_X_dom"/>
</dbReference>
<feature type="compositionally biased region" description="Basic and acidic residues" evidence="8">
    <location>
        <begin position="304"/>
        <end position="326"/>
    </location>
</feature>
<dbReference type="SUPFAM" id="SSF51695">
    <property type="entry name" value="PLC-like phosphodiesterases"/>
    <property type="match status" value="1"/>
</dbReference>
<evidence type="ECO:0000256" key="1">
    <source>
        <dbReference type="ARBA" id="ARBA00001195"/>
    </source>
</evidence>
<dbReference type="InterPro" id="IPR001192">
    <property type="entry name" value="PI-PLC_fam"/>
</dbReference>
<name>A0AAE0J3C6_9PEZI</name>
<evidence type="ECO:0000313" key="10">
    <source>
        <dbReference type="EMBL" id="KAK3336176.1"/>
    </source>
</evidence>
<accession>A0AAE0J3C6</accession>
<dbReference type="PANTHER" id="PTHR10336:SF82">
    <property type="entry name" value="PHOSPHOINOSITIDE PHOSPHOLIPASE C"/>
    <property type="match status" value="1"/>
</dbReference>
<dbReference type="InterPro" id="IPR017946">
    <property type="entry name" value="PLC-like_Pdiesterase_TIM-brl"/>
</dbReference>
<evidence type="ECO:0000256" key="2">
    <source>
        <dbReference type="ARBA" id="ARBA00022801"/>
    </source>
</evidence>
<evidence type="ECO:0000256" key="8">
    <source>
        <dbReference type="SAM" id="MobiDB-lite"/>
    </source>
</evidence>
<keyword evidence="11" id="KW-1185">Reference proteome</keyword>
<feature type="region of interest" description="Disordered" evidence="8">
    <location>
        <begin position="268"/>
        <end position="329"/>
    </location>
</feature>
<dbReference type="PANTHER" id="PTHR10336">
    <property type="entry name" value="PHOSPHOINOSITIDE-SPECIFIC PHOSPHOLIPASE C FAMILY PROTEIN"/>
    <property type="match status" value="1"/>
</dbReference>
<feature type="compositionally biased region" description="Polar residues" evidence="8">
    <location>
        <begin position="225"/>
        <end position="236"/>
    </location>
</feature>
<dbReference type="SMART" id="SM00149">
    <property type="entry name" value="PLCYc"/>
    <property type="match status" value="1"/>
</dbReference>
<dbReference type="Pfam" id="PF00388">
    <property type="entry name" value="PI-PLC-X"/>
    <property type="match status" value="1"/>
</dbReference>
<comment type="caution">
    <text evidence="10">The sequence shown here is derived from an EMBL/GenBank/DDBJ whole genome shotgun (WGS) entry which is preliminary data.</text>
</comment>
<organism evidence="10 11">
    <name type="scientific">Cercophora scortea</name>
    <dbReference type="NCBI Taxonomy" id="314031"/>
    <lineage>
        <taxon>Eukaryota</taxon>
        <taxon>Fungi</taxon>
        <taxon>Dikarya</taxon>
        <taxon>Ascomycota</taxon>
        <taxon>Pezizomycotina</taxon>
        <taxon>Sordariomycetes</taxon>
        <taxon>Sordariomycetidae</taxon>
        <taxon>Sordariales</taxon>
        <taxon>Lasiosphaeriaceae</taxon>
        <taxon>Cercophora</taxon>
    </lineage>
</organism>
<feature type="region of interest" description="Disordered" evidence="8">
    <location>
        <begin position="204"/>
        <end position="249"/>
    </location>
</feature>
<dbReference type="Pfam" id="PF00387">
    <property type="entry name" value="PI-PLC-Y"/>
    <property type="match status" value="1"/>
</dbReference>
<protein>
    <recommendedName>
        <fullName evidence="7">Phosphoinositide phospholipase C</fullName>
        <ecNumber evidence="7">3.1.4.11</ecNumber>
    </recommendedName>
</protein>
<dbReference type="AlphaFoldDB" id="A0AAE0J3C6"/>
<reference evidence="10" key="1">
    <citation type="journal article" date="2023" name="Mol. Phylogenet. Evol.">
        <title>Genome-scale phylogeny and comparative genomics of the fungal order Sordariales.</title>
        <authorList>
            <person name="Hensen N."/>
            <person name="Bonometti L."/>
            <person name="Westerberg I."/>
            <person name="Brannstrom I.O."/>
            <person name="Guillou S."/>
            <person name="Cros-Aarteil S."/>
            <person name="Calhoun S."/>
            <person name="Haridas S."/>
            <person name="Kuo A."/>
            <person name="Mondo S."/>
            <person name="Pangilinan J."/>
            <person name="Riley R."/>
            <person name="LaButti K."/>
            <person name="Andreopoulos B."/>
            <person name="Lipzen A."/>
            <person name="Chen C."/>
            <person name="Yan M."/>
            <person name="Daum C."/>
            <person name="Ng V."/>
            <person name="Clum A."/>
            <person name="Steindorff A."/>
            <person name="Ohm R.A."/>
            <person name="Martin F."/>
            <person name="Silar P."/>
            <person name="Natvig D.O."/>
            <person name="Lalanne C."/>
            <person name="Gautier V."/>
            <person name="Ament-Velasquez S.L."/>
            <person name="Kruys A."/>
            <person name="Hutchinson M.I."/>
            <person name="Powell A.J."/>
            <person name="Barry K."/>
            <person name="Miller A.N."/>
            <person name="Grigoriev I.V."/>
            <person name="Debuchy R."/>
            <person name="Gladieux P."/>
            <person name="Hiltunen Thoren M."/>
            <person name="Johannesson H."/>
        </authorList>
    </citation>
    <scope>NUCLEOTIDE SEQUENCE</scope>
    <source>
        <strain evidence="10">SMH4131-1</strain>
    </source>
</reference>
<evidence type="ECO:0000256" key="5">
    <source>
        <dbReference type="ARBA" id="ARBA00023224"/>
    </source>
</evidence>
<dbReference type="EC" id="3.1.4.11" evidence="7"/>
<reference evidence="10" key="2">
    <citation type="submission" date="2023-06" db="EMBL/GenBank/DDBJ databases">
        <authorList>
            <consortium name="Lawrence Berkeley National Laboratory"/>
            <person name="Haridas S."/>
            <person name="Hensen N."/>
            <person name="Bonometti L."/>
            <person name="Westerberg I."/>
            <person name="Brannstrom I.O."/>
            <person name="Guillou S."/>
            <person name="Cros-Aarteil S."/>
            <person name="Calhoun S."/>
            <person name="Kuo A."/>
            <person name="Mondo S."/>
            <person name="Pangilinan J."/>
            <person name="Riley R."/>
            <person name="Labutti K."/>
            <person name="Andreopoulos B."/>
            <person name="Lipzen A."/>
            <person name="Chen C."/>
            <person name="Yanf M."/>
            <person name="Daum C."/>
            <person name="Ng V."/>
            <person name="Clum A."/>
            <person name="Steindorff A."/>
            <person name="Ohm R."/>
            <person name="Martin F."/>
            <person name="Silar P."/>
            <person name="Natvig D."/>
            <person name="Lalanne C."/>
            <person name="Gautier V."/>
            <person name="Ament-Velasquez S.L."/>
            <person name="Kruys A."/>
            <person name="Hutchinson M.I."/>
            <person name="Powell A.J."/>
            <person name="Barry K."/>
            <person name="Miller A.N."/>
            <person name="Grigoriev I.V."/>
            <person name="Debuchy R."/>
            <person name="Gladieux P."/>
            <person name="Thoren M.H."/>
            <person name="Johannesson H."/>
        </authorList>
    </citation>
    <scope>NUCLEOTIDE SEQUENCE</scope>
    <source>
        <strain evidence="10">SMH4131-1</strain>
    </source>
</reference>
<keyword evidence="3 7" id="KW-0442">Lipid degradation</keyword>
<proteinExistence type="predicted"/>
<feature type="domain" description="PI-PLC Y-box" evidence="9">
    <location>
        <begin position="448"/>
        <end position="560"/>
    </location>
</feature>
<dbReference type="CDD" id="cd08598">
    <property type="entry name" value="PI-PLC1c_yeast"/>
    <property type="match status" value="1"/>
</dbReference>
<evidence type="ECO:0000259" key="9">
    <source>
        <dbReference type="PROSITE" id="PS50008"/>
    </source>
</evidence>
<keyword evidence="2 7" id="KW-0378">Hydrolase</keyword>
<sequence length="722" mass="81809">MGPICLSLRRDKKEQKSSFIRRMTKRTTWGSPANPRQAWLGVAFLGTAVGPNLGSLADTDGSGSSDGVLKKYASYHESVRRHVQRVYDMLRGSDALLSRQKFEAFLVGMQGVTNLEPLKHDTYTFPDFFWVWTKHPEAWRAVRPLRPDEKDLSHPISNYFISSSHNTYLEGNQLSSKSSAEAYRAVLQNGCRCIEIDVWNGISTRTPSKSPHPPQPDHEHRRHLSSASTQNATTPAVSPRSPQFEHRRHLSAASIQHTVTGTIEAARQALSGRVSRHSRTPSSTQPIPGAAVSREPSTNLDPEELTKRLERSRDSSRSHCRGEPLVHHHGTMTSTVGFREVCKAIRESAFSTNSMPIIVSLEVGADREQQEQMVEIMKEEWKGLLLEQPFDHCDPRQRQPRLEELLRKILIKVKRLDDPVLEVDGERGRTLHINPTIHSSKPPICAALAALAIYTHSEHFADQESLSSRTPSHIFSVSEDRFLAMAQESKRLCNQLFAHNRNFFMRIYPKGLRVDSSNPDPSFHWRRGVQMVAMNWQTPDEGMMLNDAMFADTSGWVLKPRGFLTGDCADYDTMPRKTMNLRITIMAGQFLPLPADRKTRGVGLGGDKTFCPQVKVELHVEKQHKAVEYVQETPPSESDSPDWGDEGVPFQFFNVTGVLEELSFVRFKVEDSSNNFRDGSVAWACIRLDRLQQGYRCINLFYPHTRRPCPGQLFVRVDKLLR</sequence>
<dbReference type="GO" id="GO:0051209">
    <property type="term" value="P:release of sequestered calcium ion into cytosol"/>
    <property type="evidence" value="ECO:0007669"/>
    <property type="project" value="TreeGrafter"/>
</dbReference>
<keyword evidence="4 7" id="KW-0443">Lipid metabolism</keyword>
<dbReference type="PROSITE" id="PS50007">
    <property type="entry name" value="PIPLC_X_DOMAIN"/>
    <property type="match status" value="1"/>
</dbReference>
<evidence type="ECO:0000256" key="4">
    <source>
        <dbReference type="ARBA" id="ARBA00023098"/>
    </source>
</evidence>
<evidence type="ECO:0000313" key="11">
    <source>
        <dbReference type="Proteomes" id="UP001286456"/>
    </source>
</evidence>
<dbReference type="PRINTS" id="PR00390">
    <property type="entry name" value="PHPHLIPASEC"/>
</dbReference>
<dbReference type="FunFam" id="3.20.20.190:FF:000039">
    <property type="entry name" value="Phosphoinositide phospholipase C"/>
    <property type="match status" value="1"/>
</dbReference>
<comment type="function">
    <text evidence="6">The production of the second messenger molecules diacylglycerol (DAG) and inositol 1,4,5-trisphosphate (IP3) is mediated by activated phosphatidylinositol-specific phospholipase C enzymes.</text>
</comment>
<dbReference type="Proteomes" id="UP001286456">
    <property type="component" value="Unassembled WGS sequence"/>
</dbReference>
<evidence type="ECO:0000256" key="7">
    <source>
        <dbReference type="RuleBase" id="RU361133"/>
    </source>
</evidence>
<dbReference type="SMART" id="SM00239">
    <property type="entry name" value="C2"/>
    <property type="match status" value="1"/>
</dbReference>
<dbReference type="SUPFAM" id="SSF49562">
    <property type="entry name" value="C2 domain (Calcium/lipid-binding domain, CaLB)"/>
    <property type="match status" value="1"/>
</dbReference>
<dbReference type="GO" id="GO:0004435">
    <property type="term" value="F:phosphatidylinositol-4,5-bisphosphate phospholipase C activity"/>
    <property type="evidence" value="ECO:0007669"/>
    <property type="project" value="UniProtKB-EC"/>
</dbReference>